<keyword evidence="1" id="KW-1133">Transmembrane helix</keyword>
<evidence type="ECO:0008006" key="4">
    <source>
        <dbReference type="Google" id="ProtNLM"/>
    </source>
</evidence>
<evidence type="ECO:0000313" key="2">
    <source>
        <dbReference type="EMBL" id="MFC4057783.1"/>
    </source>
</evidence>
<sequence>MTTSTETTTAAVRRGLLLAAAGALVLGCGLTVVAHAAWIWGVGLALLIVGSVQAALAVRKAGRRAELPVKYAGGAAAVFFAVMFGAVRLQEAGHTWAWAAAGALVALVLLVAAVRQGRG</sequence>
<protein>
    <recommendedName>
        <fullName evidence="4">Integral membrane protein</fullName>
    </recommendedName>
</protein>
<dbReference type="RefSeq" id="WP_377285873.1">
    <property type="nucleotide sequence ID" value="NZ_JBHSBM010000011.1"/>
</dbReference>
<feature type="transmembrane region" description="Helical" evidence="1">
    <location>
        <begin position="38"/>
        <end position="57"/>
    </location>
</feature>
<accession>A0ABV8I0S4</accession>
<gene>
    <name evidence="2" type="ORF">ACFOWE_05730</name>
</gene>
<keyword evidence="1" id="KW-0812">Transmembrane</keyword>
<evidence type="ECO:0000256" key="1">
    <source>
        <dbReference type="SAM" id="Phobius"/>
    </source>
</evidence>
<evidence type="ECO:0000313" key="3">
    <source>
        <dbReference type="Proteomes" id="UP001595850"/>
    </source>
</evidence>
<name>A0ABV8I0S4_9ACTN</name>
<feature type="transmembrane region" description="Helical" evidence="1">
    <location>
        <begin position="69"/>
        <end position="89"/>
    </location>
</feature>
<dbReference type="Proteomes" id="UP001595850">
    <property type="component" value="Unassembled WGS sequence"/>
</dbReference>
<feature type="transmembrane region" description="Helical" evidence="1">
    <location>
        <begin position="95"/>
        <end position="114"/>
    </location>
</feature>
<keyword evidence="1" id="KW-0472">Membrane</keyword>
<proteinExistence type="predicted"/>
<feature type="transmembrane region" description="Helical" evidence="1">
    <location>
        <begin position="12"/>
        <end position="32"/>
    </location>
</feature>
<comment type="caution">
    <text evidence="2">The sequence shown here is derived from an EMBL/GenBank/DDBJ whole genome shotgun (WGS) entry which is preliminary data.</text>
</comment>
<dbReference type="EMBL" id="JBHSBM010000011">
    <property type="protein sequence ID" value="MFC4057783.1"/>
    <property type="molecule type" value="Genomic_DNA"/>
</dbReference>
<organism evidence="2 3">
    <name type="scientific">Planomonospora corallina</name>
    <dbReference type="NCBI Taxonomy" id="1806052"/>
    <lineage>
        <taxon>Bacteria</taxon>
        <taxon>Bacillati</taxon>
        <taxon>Actinomycetota</taxon>
        <taxon>Actinomycetes</taxon>
        <taxon>Streptosporangiales</taxon>
        <taxon>Streptosporangiaceae</taxon>
        <taxon>Planomonospora</taxon>
    </lineage>
</organism>
<keyword evidence="3" id="KW-1185">Reference proteome</keyword>
<reference evidence="3" key="1">
    <citation type="journal article" date="2019" name="Int. J. Syst. Evol. Microbiol.">
        <title>The Global Catalogue of Microorganisms (GCM) 10K type strain sequencing project: providing services to taxonomists for standard genome sequencing and annotation.</title>
        <authorList>
            <consortium name="The Broad Institute Genomics Platform"/>
            <consortium name="The Broad Institute Genome Sequencing Center for Infectious Disease"/>
            <person name="Wu L."/>
            <person name="Ma J."/>
        </authorList>
    </citation>
    <scope>NUCLEOTIDE SEQUENCE [LARGE SCALE GENOMIC DNA]</scope>
    <source>
        <strain evidence="3">TBRC 4489</strain>
    </source>
</reference>